<dbReference type="Pfam" id="PF00067">
    <property type="entry name" value="p450"/>
    <property type="match status" value="1"/>
</dbReference>
<accession>A0AAD5IPJ3</accession>
<gene>
    <name evidence="2" type="ORF">LWI28_001313</name>
</gene>
<dbReference type="PANTHER" id="PTHR47951">
    <property type="entry name" value="OS08G0547900 PROTEIN"/>
    <property type="match status" value="1"/>
</dbReference>
<dbReference type="Proteomes" id="UP001064489">
    <property type="component" value="Chromosome 8"/>
</dbReference>
<dbReference type="GO" id="GO:0020037">
    <property type="term" value="F:heme binding"/>
    <property type="evidence" value="ECO:0007669"/>
    <property type="project" value="InterPro"/>
</dbReference>
<feature type="region of interest" description="Disordered" evidence="1">
    <location>
        <begin position="1"/>
        <end position="20"/>
    </location>
</feature>
<keyword evidence="3" id="KW-1185">Reference proteome</keyword>
<comment type="caution">
    <text evidence="2">The sequence shown here is derived from an EMBL/GenBank/DDBJ whole genome shotgun (WGS) entry which is preliminary data.</text>
</comment>
<dbReference type="Gene3D" id="1.10.630.10">
    <property type="entry name" value="Cytochrome P450"/>
    <property type="match status" value="1"/>
</dbReference>
<dbReference type="EMBL" id="JAJSOW010000103">
    <property type="protein sequence ID" value="KAI9173431.1"/>
    <property type="molecule type" value="Genomic_DNA"/>
</dbReference>
<organism evidence="2 3">
    <name type="scientific">Acer negundo</name>
    <name type="common">Box elder</name>
    <dbReference type="NCBI Taxonomy" id="4023"/>
    <lineage>
        <taxon>Eukaryota</taxon>
        <taxon>Viridiplantae</taxon>
        <taxon>Streptophyta</taxon>
        <taxon>Embryophyta</taxon>
        <taxon>Tracheophyta</taxon>
        <taxon>Spermatophyta</taxon>
        <taxon>Magnoliopsida</taxon>
        <taxon>eudicotyledons</taxon>
        <taxon>Gunneridae</taxon>
        <taxon>Pentapetalae</taxon>
        <taxon>rosids</taxon>
        <taxon>malvids</taxon>
        <taxon>Sapindales</taxon>
        <taxon>Sapindaceae</taxon>
        <taxon>Hippocastanoideae</taxon>
        <taxon>Acereae</taxon>
        <taxon>Acer</taxon>
    </lineage>
</organism>
<feature type="compositionally biased region" description="Polar residues" evidence="1">
    <location>
        <begin position="1"/>
        <end position="15"/>
    </location>
</feature>
<dbReference type="InterPro" id="IPR001128">
    <property type="entry name" value="Cyt_P450"/>
</dbReference>
<dbReference type="SUPFAM" id="SSF48264">
    <property type="entry name" value="Cytochrome P450"/>
    <property type="match status" value="1"/>
</dbReference>
<reference evidence="2" key="1">
    <citation type="journal article" date="2022" name="Plant J.">
        <title>Strategies of tolerance reflected in two North American maple genomes.</title>
        <authorList>
            <person name="McEvoy S.L."/>
            <person name="Sezen U.U."/>
            <person name="Trouern-Trend A."/>
            <person name="McMahon S.M."/>
            <person name="Schaberg P.G."/>
            <person name="Yang J."/>
            <person name="Wegrzyn J.L."/>
            <person name="Swenson N.G."/>
        </authorList>
    </citation>
    <scope>NUCLEOTIDE SEQUENCE</scope>
    <source>
        <strain evidence="2">91603</strain>
    </source>
</reference>
<evidence type="ECO:0000313" key="3">
    <source>
        <dbReference type="Proteomes" id="UP001064489"/>
    </source>
</evidence>
<dbReference type="GO" id="GO:0016705">
    <property type="term" value="F:oxidoreductase activity, acting on paired donors, with incorporation or reduction of molecular oxygen"/>
    <property type="evidence" value="ECO:0007669"/>
    <property type="project" value="InterPro"/>
</dbReference>
<sequence length="102" mass="11615">MVVGGSETTSNSIESSRAEVMNKHEVREELNKELEEVVGKDKIVEESHIRKLPYLYAVMKEVLRLHPALLLLVPYCPSETCTVGGYTIRKGYRVFVNVWAIH</sequence>
<dbReference type="InterPro" id="IPR036396">
    <property type="entry name" value="Cyt_P450_sf"/>
</dbReference>
<dbReference type="AlphaFoldDB" id="A0AAD5IPJ3"/>
<evidence type="ECO:0000256" key="1">
    <source>
        <dbReference type="SAM" id="MobiDB-lite"/>
    </source>
</evidence>
<dbReference type="GO" id="GO:0005506">
    <property type="term" value="F:iron ion binding"/>
    <property type="evidence" value="ECO:0007669"/>
    <property type="project" value="InterPro"/>
</dbReference>
<name>A0AAD5IPJ3_ACENE</name>
<evidence type="ECO:0008006" key="4">
    <source>
        <dbReference type="Google" id="ProtNLM"/>
    </source>
</evidence>
<dbReference type="PANTHER" id="PTHR47951:SF3">
    <property type="entry name" value="CYTOCHROME P450, FAMILY 706, SUBFAMILY A, POLYPEPTIDE 4"/>
    <property type="match status" value="1"/>
</dbReference>
<evidence type="ECO:0000313" key="2">
    <source>
        <dbReference type="EMBL" id="KAI9173431.1"/>
    </source>
</evidence>
<protein>
    <recommendedName>
        <fullName evidence="4">Cytochrome P450</fullName>
    </recommendedName>
</protein>
<reference evidence="2" key="2">
    <citation type="submission" date="2023-02" db="EMBL/GenBank/DDBJ databases">
        <authorList>
            <person name="Swenson N.G."/>
            <person name="Wegrzyn J.L."/>
            <person name="Mcevoy S.L."/>
        </authorList>
    </citation>
    <scope>NUCLEOTIDE SEQUENCE</scope>
    <source>
        <strain evidence="2">91603</strain>
        <tissue evidence="2">Leaf</tissue>
    </source>
</reference>
<proteinExistence type="predicted"/>
<dbReference type="GO" id="GO:0004497">
    <property type="term" value="F:monooxygenase activity"/>
    <property type="evidence" value="ECO:0007669"/>
    <property type="project" value="InterPro"/>
</dbReference>